<dbReference type="NCBIfam" id="TIGR01525">
    <property type="entry name" value="ATPase-IB_hvy"/>
    <property type="match status" value="1"/>
</dbReference>
<evidence type="ECO:0000256" key="8">
    <source>
        <dbReference type="ARBA" id="ARBA00022741"/>
    </source>
</evidence>
<comment type="catalytic activity">
    <reaction evidence="14">
        <text>Cd(2+)(in) + ATP + H2O = Cd(2+)(out) + ADP + phosphate + H(+)</text>
        <dbReference type="Rhea" id="RHEA:12132"/>
        <dbReference type="ChEBI" id="CHEBI:15377"/>
        <dbReference type="ChEBI" id="CHEBI:15378"/>
        <dbReference type="ChEBI" id="CHEBI:30616"/>
        <dbReference type="ChEBI" id="CHEBI:43474"/>
        <dbReference type="ChEBI" id="CHEBI:48775"/>
        <dbReference type="ChEBI" id="CHEBI:456216"/>
        <dbReference type="EC" id="7.2.2.21"/>
    </reaction>
</comment>
<dbReference type="PROSITE" id="PS00154">
    <property type="entry name" value="ATPASE_E1_E2"/>
    <property type="match status" value="1"/>
</dbReference>
<feature type="transmembrane region" description="Helical" evidence="15">
    <location>
        <begin position="87"/>
        <end position="103"/>
    </location>
</feature>
<comment type="similarity">
    <text evidence="2 15">Belongs to the cation transport ATPase (P-type) (TC 3.A.3) family. Type IB subfamily.</text>
</comment>
<dbReference type="GO" id="GO:0005524">
    <property type="term" value="F:ATP binding"/>
    <property type="evidence" value="ECO:0007669"/>
    <property type="project" value="UniProtKB-UniRule"/>
</dbReference>
<dbReference type="PROSITE" id="PS50846">
    <property type="entry name" value="HMA_2"/>
    <property type="match status" value="1"/>
</dbReference>
<dbReference type="RefSeq" id="WP_089024582.1">
    <property type="nucleotide sequence ID" value="NZ_NIQC01000048.1"/>
</dbReference>
<dbReference type="Gene3D" id="3.30.70.100">
    <property type="match status" value="1"/>
</dbReference>
<dbReference type="SFLD" id="SFLDS00003">
    <property type="entry name" value="Haloacid_Dehalogenase"/>
    <property type="match status" value="1"/>
</dbReference>
<feature type="transmembrane region" description="Helical" evidence="15">
    <location>
        <begin position="343"/>
        <end position="368"/>
    </location>
</feature>
<dbReference type="InterPro" id="IPR051014">
    <property type="entry name" value="Cation_Transport_ATPase_IB"/>
</dbReference>
<keyword evidence="9 15" id="KW-0067">ATP-binding</keyword>
<dbReference type="Pfam" id="PF00702">
    <property type="entry name" value="Hydrolase"/>
    <property type="match status" value="1"/>
</dbReference>
<dbReference type="InterPro" id="IPR036163">
    <property type="entry name" value="HMA_dom_sf"/>
</dbReference>
<keyword evidence="10" id="KW-1278">Translocase</keyword>
<keyword evidence="11 15" id="KW-1133">Transmembrane helix</keyword>
<dbReference type="PRINTS" id="PR00119">
    <property type="entry name" value="CATATPASE"/>
</dbReference>
<dbReference type="PANTHER" id="PTHR48085">
    <property type="entry name" value="CADMIUM/ZINC-TRANSPORTING ATPASE HMA2-RELATED"/>
    <property type="match status" value="1"/>
</dbReference>
<comment type="caution">
    <text evidence="17">The sequence shown here is derived from an EMBL/GenBank/DDBJ whole genome shotgun (WGS) entry which is preliminary data.</text>
</comment>
<name>A0A226BWY7_9FIRM</name>
<dbReference type="EMBL" id="NIQC01000048">
    <property type="protein sequence ID" value="OWZ82709.1"/>
    <property type="molecule type" value="Genomic_DNA"/>
</dbReference>
<dbReference type="Pfam" id="PF00403">
    <property type="entry name" value="HMA"/>
    <property type="match status" value="1"/>
</dbReference>
<dbReference type="SFLD" id="SFLDF00027">
    <property type="entry name" value="p-type_atpase"/>
    <property type="match status" value="1"/>
</dbReference>
<evidence type="ECO:0000256" key="11">
    <source>
        <dbReference type="ARBA" id="ARBA00022989"/>
    </source>
</evidence>
<evidence type="ECO:0000256" key="4">
    <source>
        <dbReference type="ARBA" id="ARBA00022539"/>
    </source>
</evidence>
<dbReference type="SUPFAM" id="SSF55008">
    <property type="entry name" value="HMA, heavy metal-associated domain"/>
    <property type="match status" value="1"/>
</dbReference>
<dbReference type="SUPFAM" id="SSF81653">
    <property type="entry name" value="Calcium ATPase, transduction domain A"/>
    <property type="match status" value="1"/>
</dbReference>
<dbReference type="CDD" id="cd00371">
    <property type="entry name" value="HMA"/>
    <property type="match status" value="1"/>
</dbReference>
<dbReference type="GO" id="GO:0008551">
    <property type="term" value="F:P-type cadmium transporter activity"/>
    <property type="evidence" value="ECO:0007669"/>
    <property type="project" value="UniProtKB-EC"/>
</dbReference>
<dbReference type="InterPro" id="IPR036412">
    <property type="entry name" value="HAD-like_sf"/>
</dbReference>
<dbReference type="SUPFAM" id="SSF56784">
    <property type="entry name" value="HAD-like"/>
    <property type="match status" value="1"/>
</dbReference>
<evidence type="ECO:0000256" key="6">
    <source>
        <dbReference type="ARBA" id="ARBA00022692"/>
    </source>
</evidence>
<accession>A0A226BWY7</accession>
<dbReference type="Pfam" id="PF00122">
    <property type="entry name" value="E1-E2_ATPase"/>
    <property type="match status" value="1"/>
</dbReference>
<dbReference type="OrthoDB" id="9813266at2"/>
<dbReference type="InterPro" id="IPR006121">
    <property type="entry name" value="HMA_dom"/>
</dbReference>
<dbReference type="InterPro" id="IPR059000">
    <property type="entry name" value="ATPase_P-type_domA"/>
</dbReference>
<dbReference type="Gene3D" id="2.70.150.10">
    <property type="entry name" value="Calcium-transporting ATPase, cytoplasmic transduction domain A"/>
    <property type="match status" value="1"/>
</dbReference>
<feature type="domain" description="HMA" evidence="16">
    <location>
        <begin position="1"/>
        <end position="61"/>
    </location>
</feature>
<evidence type="ECO:0000256" key="12">
    <source>
        <dbReference type="ARBA" id="ARBA00023136"/>
    </source>
</evidence>
<evidence type="ECO:0000256" key="3">
    <source>
        <dbReference type="ARBA" id="ARBA00022475"/>
    </source>
</evidence>
<dbReference type="SUPFAM" id="SSF81665">
    <property type="entry name" value="Calcium ATPase, transmembrane domain M"/>
    <property type="match status" value="1"/>
</dbReference>
<evidence type="ECO:0000313" key="18">
    <source>
        <dbReference type="Proteomes" id="UP000214588"/>
    </source>
</evidence>
<evidence type="ECO:0000256" key="15">
    <source>
        <dbReference type="RuleBase" id="RU362081"/>
    </source>
</evidence>
<evidence type="ECO:0000259" key="16">
    <source>
        <dbReference type="PROSITE" id="PS50846"/>
    </source>
</evidence>
<keyword evidence="3 15" id="KW-1003">Cell membrane</keyword>
<dbReference type="Gene3D" id="3.40.50.1000">
    <property type="entry name" value="HAD superfamily/HAD-like"/>
    <property type="match status" value="1"/>
</dbReference>
<evidence type="ECO:0000256" key="7">
    <source>
        <dbReference type="ARBA" id="ARBA00022723"/>
    </source>
</evidence>
<feature type="transmembrane region" description="Helical" evidence="15">
    <location>
        <begin position="657"/>
        <end position="676"/>
    </location>
</feature>
<reference evidence="17 18" key="1">
    <citation type="submission" date="2017-06" db="EMBL/GenBank/DDBJ databases">
        <title>Draft Genome Sequence of Natranaerobius trueperi halophilic, alkalithermophilic bacteria from soda lakes.</title>
        <authorList>
            <person name="Zhao B."/>
        </authorList>
    </citation>
    <scope>NUCLEOTIDE SEQUENCE [LARGE SCALE GENOMIC DNA]</scope>
    <source>
        <strain evidence="17 18">DSM 18760</strain>
    </source>
</reference>
<dbReference type="SFLD" id="SFLDG00002">
    <property type="entry name" value="C1.7:_P-type_atpase_like"/>
    <property type="match status" value="1"/>
</dbReference>
<dbReference type="NCBIfam" id="TIGR01512">
    <property type="entry name" value="ATPase-IB2_Cd"/>
    <property type="match status" value="1"/>
</dbReference>
<keyword evidence="8 15" id="KW-0547">Nucleotide-binding</keyword>
<dbReference type="GO" id="GO:0016887">
    <property type="term" value="F:ATP hydrolysis activity"/>
    <property type="evidence" value="ECO:0007669"/>
    <property type="project" value="InterPro"/>
</dbReference>
<proteinExistence type="inferred from homology"/>
<dbReference type="InterPro" id="IPR023299">
    <property type="entry name" value="ATPase_P-typ_cyto_dom_N"/>
</dbReference>
<evidence type="ECO:0000256" key="13">
    <source>
        <dbReference type="ARBA" id="ARBA00039103"/>
    </source>
</evidence>
<evidence type="ECO:0000256" key="9">
    <source>
        <dbReference type="ARBA" id="ARBA00022840"/>
    </source>
</evidence>
<organism evidence="17 18">
    <name type="scientific">Natranaerobius trueperi</name>
    <dbReference type="NCBI Taxonomy" id="759412"/>
    <lineage>
        <taxon>Bacteria</taxon>
        <taxon>Bacillati</taxon>
        <taxon>Bacillota</taxon>
        <taxon>Clostridia</taxon>
        <taxon>Natranaerobiales</taxon>
        <taxon>Natranaerobiaceae</taxon>
        <taxon>Natranaerobius</taxon>
    </lineage>
</organism>
<keyword evidence="5" id="KW-0597">Phosphoprotein</keyword>
<dbReference type="InterPro" id="IPR017969">
    <property type="entry name" value="Heavy-metal-associated_CS"/>
</dbReference>
<protein>
    <recommendedName>
        <fullName evidence="13">Cd(2+)-exporting ATPase</fullName>
        <ecNumber evidence="13">7.2.2.21</ecNumber>
    </recommendedName>
</protein>
<comment type="subcellular location">
    <subcellularLocation>
        <location evidence="1">Cell membrane</location>
        <topology evidence="1">Multi-pass membrane protein</topology>
    </subcellularLocation>
</comment>
<dbReference type="InterPro" id="IPR018303">
    <property type="entry name" value="ATPase_P-typ_P_site"/>
</dbReference>
<dbReference type="Gene3D" id="3.40.1110.10">
    <property type="entry name" value="Calcium-transporting ATPase, cytoplasmic domain N"/>
    <property type="match status" value="1"/>
</dbReference>
<evidence type="ECO:0000256" key="10">
    <source>
        <dbReference type="ARBA" id="ARBA00022967"/>
    </source>
</evidence>
<feature type="transmembrane region" description="Helical" evidence="15">
    <location>
        <begin position="308"/>
        <end position="331"/>
    </location>
</feature>
<gene>
    <name evidence="17" type="primary">cadA</name>
    <name evidence="17" type="ORF">CDO51_12635</name>
</gene>
<evidence type="ECO:0000256" key="5">
    <source>
        <dbReference type="ARBA" id="ARBA00022553"/>
    </source>
</evidence>
<feature type="transmembrane region" description="Helical" evidence="15">
    <location>
        <begin position="165"/>
        <end position="183"/>
    </location>
</feature>
<evidence type="ECO:0000256" key="14">
    <source>
        <dbReference type="ARBA" id="ARBA00049338"/>
    </source>
</evidence>
<dbReference type="NCBIfam" id="TIGR01494">
    <property type="entry name" value="ATPase_P-type"/>
    <property type="match status" value="1"/>
</dbReference>
<feature type="transmembrane region" description="Helical" evidence="15">
    <location>
        <begin position="115"/>
        <end position="134"/>
    </location>
</feature>
<evidence type="ECO:0000313" key="17">
    <source>
        <dbReference type="EMBL" id="OWZ82709.1"/>
    </source>
</evidence>
<dbReference type="InterPro" id="IPR023298">
    <property type="entry name" value="ATPase_P-typ_TM_dom_sf"/>
</dbReference>
<dbReference type="InterPro" id="IPR044492">
    <property type="entry name" value="P_typ_ATPase_HD_dom"/>
</dbReference>
<keyword evidence="7 15" id="KW-0479">Metal-binding</keyword>
<dbReference type="PROSITE" id="PS01047">
    <property type="entry name" value="HMA_1"/>
    <property type="match status" value="1"/>
</dbReference>
<dbReference type="InterPro" id="IPR001757">
    <property type="entry name" value="P_typ_ATPase"/>
</dbReference>
<dbReference type="AlphaFoldDB" id="A0A226BWY7"/>
<keyword evidence="18" id="KW-1185">Reference proteome</keyword>
<sequence>MKYELKGLDCPSCASKIEKKLNKLDSSKEIQINLSNNTVELDPYYLDKAQEIVDKIEPGVILKPVEDEHKSKNQSFFNIIKDSSNELIRIILALILLGIGIFFREQLRETSYGEFLVFLLAYLSVGTPIVLGAFKSSLKGQFFNEKFLMTVATVGAFLIREFPEAVAVMLFYAVGEFLQNLAVNRSRRSITALLDLKANYVNLVKDGSVKQVDPEEVKPKDIIEVRPGERVPLDGKVILGTSYINTSALTGESVPRRIDPENEVYAGVINENNLIRLEVTNKFEDSSVSKILNLVENAASRKAPTEKFITTFAGWYTPIVVFGALILGLVPPLVIDDATFSEWIYRSLILLVISCPCALVFSIPLGYFGGIGGASRKGILVKGANFLDAFLKVDTMIFDKTGTLTKGVFKVLDISTVNEFSKEELMEYAALAEAHSNHPIAKSIKQFVTETFGELPKISIVEQEELKGHGIKSVMGDNTLVHVGNKRLLEREGIISNQSDIETDDDSWVHVAINGKYAGYFVVSDEIKGEASKVIKLLKKLGIKKVIMLTGDEEKNSAKVASELGIDRYYSNLLPEDKLQILDDYMAKTPGKVAYVGDGINDAPVITRADIGIAMGALGSDAAIESSDIVLMDDKLIKLPESLDVANRTRQIVIQNIIFALSIKAVFVILGTMGMATMWEAVFADVGVALIAIFNSMRTLRTIENSKQKLTKVEEADLKMRMTH</sequence>
<keyword evidence="12 15" id="KW-0472">Membrane</keyword>
<dbReference type="InterPro" id="IPR023214">
    <property type="entry name" value="HAD_sf"/>
</dbReference>
<keyword evidence="6 15" id="KW-0812">Transmembrane</keyword>
<keyword evidence="4" id="KW-0104">Cadmium</keyword>
<dbReference type="GO" id="GO:0005886">
    <property type="term" value="C:plasma membrane"/>
    <property type="evidence" value="ECO:0007669"/>
    <property type="project" value="UniProtKB-SubCell"/>
</dbReference>
<evidence type="ECO:0000256" key="1">
    <source>
        <dbReference type="ARBA" id="ARBA00004651"/>
    </source>
</evidence>
<dbReference type="InterPro" id="IPR008250">
    <property type="entry name" value="ATPase_P-typ_transduc_dom_A_sf"/>
</dbReference>
<dbReference type="InterPro" id="IPR027256">
    <property type="entry name" value="P-typ_ATPase_IB"/>
</dbReference>
<dbReference type="GO" id="GO:0046872">
    <property type="term" value="F:metal ion binding"/>
    <property type="evidence" value="ECO:0007669"/>
    <property type="project" value="UniProtKB-KW"/>
</dbReference>
<dbReference type="PANTHER" id="PTHR48085:SF5">
    <property type="entry name" value="CADMIUM_ZINC-TRANSPORTING ATPASE HMA4-RELATED"/>
    <property type="match status" value="1"/>
</dbReference>
<dbReference type="Proteomes" id="UP000214588">
    <property type="component" value="Unassembled WGS sequence"/>
</dbReference>
<dbReference type="PRINTS" id="PR00941">
    <property type="entry name" value="CDATPASE"/>
</dbReference>
<evidence type="ECO:0000256" key="2">
    <source>
        <dbReference type="ARBA" id="ARBA00006024"/>
    </source>
</evidence>
<dbReference type="EC" id="7.2.2.21" evidence="13"/>